<reference evidence="1 2" key="1">
    <citation type="submission" date="2024-03" db="EMBL/GenBank/DDBJ databases">
        <authorList>
            <person name="Martinez-Hernandez J."/>
        </authorList>
    </citation>
    <scope>NUCLEOTIDE SEQUENCE [LARGE SCALE GENOMIC DNA]</scope>
</reference>
<proteinExistence type="predicted"/>
<evidence type="ECO:0000313" key="1">
    <source>
        <dbReference type="EMBL" id="CAL0302941.1"/>
    </source>
</evidence>
<dbReference type="Proteomes" id="UP001497480">
    <property type="component" value="Unassembled WGS sequence"/>
</dbReference>
<comment type="caution">
    <text evidence="1">The sequence shown here is derived from an EMBL/GenBank/DDBJ whole genome shotgun (WGS) entry which is preliminary data.</text>
</comment>
<dbReference type="PANTHER" id="PTHR34801">
    <property type="entry name" value="EXPRESSED PROTEIN"/>
    <property type="match status" value="1"/>
</dbReference>
<dbReference type="EMBL" id="CAXHTB010000003">
    <property type="protein sequence ID" value="CAL0302941.1"/>
    <property type="molecule type" value="Genomic_DNA"/>
</dbReference>
<dbReference type="AlphaFoldDB" id="A0AAV1W1H3"/>
<name>A0AAV1W1H3_LUPLU</name>
<dbReference type="InterPro" id="IPR010865">
    <property type="entry name" value="DUF1499"/>
</dbReference>
<protein>
    <submittedName>
        <fullName evidence="1">Uncharacterized protein</fullName>
    </submittedName>
</protein>
<gene>
    <name evidence="1" type="ORF">LLUT_LOCUS4001</name>
</gene>
<keyword evidence="2" id="KW-1185">Reference proteome</keyword>
<organism evidence="1 2">
    <name type="scientific">Lupinus luteus</name>
    <name type="common">European yellow lupine</name>
    <dbReference type="NCBI Taxonomy" id="3873"/>
    <lineage>
        <taxon>Eukaryota</taxon>
        <taxon>Viridiplantae</taxon>
        <taxon>Streptophyta</taxon>
        <taxon>Embryophyta</taxon>
        <taxon>Tracheophyta</taxon>
        <taxon>Spermatophyta</taxon>
        <taxon>Magnoliopsida</taxon>
        <taxon>eudicotyledons</taxon>
        <taxon>Gunneridae</taxon>
        <taxon>Pentapetalae</taxon>
        <taxon>rosids</taxon>
        <taxon>fabids</taxon>
        <taxon>Fabales</taxon>
        <taxon>Fabaceae</taxon>
        <taxon>Papilionoideae</taxon>
        <taxon>50 kb inversion clade</taxon>
        <taxon>genistoids sensu lato</taxon>
        <taxon>core genistoids</taxon>
        <taxon>Genisteae</taxon>
        <taxon>Lupinus</taxon>
    </lineage>
</organism>
<accession>A0AAV1W1H3</accession>
<dbReference type="Pfam" id="PF07386">
    <property type="entry name" value="DUF1499"/>
    <property type="match status" value="1"/>
</dbReference>
<sequence>MALMAFSTTFSKFNIHIFKHKIGPFFPDHNLGDKNSTKELILRSGKLATIGSIVSVLNLSGEKPDYLGVQKNQLSLALCPATNNCISTSENVADIMHYAPPWSYNPEDRKDRVSKEEAIEELLEVIESTIPPENSIPRIVERTEDYIRLEYESSILGVRV</sequence>
<evidence type="ECO:0000313" key="2">
    <source>
        <dbReference type="Proteomes" id="UP001497480"/>
    </source>
</evidence>
<dbReference type="PANTHER" id="PTHR34801:SF2">
    <property type="entry name" value="EXPRESSED PROTEIN"/>
    <property type="match status" value="1"/>
</dbReference>